<comment type="caution">
    <text evidence="2">The sequence shown here is derived from an EMBL/GenBank/DDBJ whole genome shotgun (WGS) entry which is preliminary data.</text>
</comment>
<proteinExistence type="predicted"/>
<dbReference type="AlphaFoldDB" id="A0A3R9XMF7"/>
<evidence type="ECO:0000313" key="3">
    <source>
        <dbReference type="Proteomes" id="UP000279470"/>
    </source>
</evidence>
<gene>
    <name evidence="2" type="ORF">EIC27_05605</name>
</gene>
<evidence type="ECO:0000313" key="2">
    <source>
        <dbReference type="EMBL" id="RST63201.1"/>
    </source>
</evidence>
<evidence type="ECO:0000256" key="1">
    <source>
        <dbReference type="SAM" id="MobiDB-lite"/>
    </source>
</evidence>
<sequence length="121" mass="12984">MMKREDGAFGSPKSKPSENNLRQKGAFGTPIRGDISELQRDDHSGASSQQNSAAAQPPLPEQAQQHALAAEHDAAIGSHNGAIEESQALNLGGYEEFFGLSMCIGFREKSDDSEDYGCNIM</sequence>
<dbReference type="EMBL" id="RXFM01000085">
    <property type="protein sequence ID" value="RST63201.1"/>
    <property type="molecule type" value="Genomic_DNA"/>
</dbReference>
<organism evidence="2 3">
    <name type="scientific">Candidatus Aquarickettsia rohweri</name>
    <dbReference type="NCBI Taxonomy" id="2602574"/>
    <lineage>
        <taxon>Bacteria</taxon>
        <taxon>Pseudomonadati</taxon>
        <taxon>Pseudomonadota</taxon>
        <taxon>Alphaproteobacteria</taxon>
        <taxon>Rickettsiales</taxon>
        <taxon>Candidatus Midichloriaceae</taxon>
        <taxon>Candidatus Aquarickettsia</taxon>
    </lineage>
</organism>
<feature type="compositionally biased region" description="Basic and acidic residues" evidence="1">
    <location>
        <begin position="34"/>
        <end position="44"/>
    </location>
</feature>
<dbReference type="Proteomes" id="UP000279470">
    <property type="component" value="Unassembled WGS sequence"/>
</dbReference>
<dbReference type="RefSeq" id="WP_126045112.1">
    <property type="nucleotide sequence ID" value="NZ_RXFM01000085.1"/>
</dbReference>
<feature type="region of interest" description="Disordered" evidence="1">
    <location>
        <begin position="1"/>
        <end position="81"/>
    </location>
</feature>
<keyword evidence="3" id="KW-1185">Reference proteome</keyword>
<protein>
    <submittedName>
        <fullName evidence="2">Uncharacterized protein</fullName>
    </submittedName>
</protein>
<name>A0A3R9XMF7_9RICK</name>
<feature type="compositionally biased region" description="Low complexity" evidence="1">
    <location>
        <begin position="45"/>
        <end position="68"/>
    </location>
</feature>
<accession>A0A3R9XMF7</accession>
<reference evidence="3" key="1">
    <citation type="submission" date="2018-11" db="EMBL/GenBank/DDBJ databases">
        <title>Phylogenetic, genomic, and biogeographic characterization of a novel and ubiquitous marine invertebrate-associated Rickettsiales parasite, Candidatus Marinoinvertebrata rohwerii, gen. nov., sp. nov.</title>
        <authorList>
            <person name="Klinges J.G."/>
            <person name="Rosales S.M."/>
            <person name="Mcminds R."/>
            <person name="Shaver E.C."/>
            <person name="Shantz A."/>
            <person name="Peters E.C."/>
            <person name="Burkepile D.E."/>
            <person name="Silliman B.R."/>
            <person name="Vega Thurber R.L."/>
        </authorList>
    </citation>
    <scope>NUCLEOTIDE SEQUENCE [LARGE SCALE GENOMIC DNA]</scope>
    <source>
        <strain evidence="3">a_cerv_44</strain>
    </source>
</reference>